<organism evidence="2 3">
    <name type="scientific">Jannaschia seosinensis</name>
    <dbReference type="NCBI Taxonomy" id="313367"/>
    <lineage>
        <taxon>Bacteria</taxon>
        <taxon>Pseudomonadati</taxon>
        <taxon>Pseudomonadota</taxon>
        <taxon>Alphaproteobacteria</taxon>
        <taxon>Rhodobacterales</taxon>
        <taxon>Roseobacteraceae</taxon>
        <taxon>Jannaschia</taxon>
    </lineage>
</organism>
<keyword evidence="3" id="KW-1185">Reference proteome</keyword>
<proteinExistence type="predicted"/>
<protein>
    <submittedName>
        <fullName evidence="2">Membrane protein AbrB duplication</fullName>
    </submittedName>
</protein>
<dbReference type="Proteomes" id="UP000049455">
    <property type="component" value="Unassembled WGS sequence"/>
</dbReference>
<dbReference type="Pfam" id="PF05145">
    <property type="entry name" value="AbrB"/>
    <property type="match status" value="1"/>
</dbReference>
<dbReference type="GO" id="GO:0016020">
    <property type="term" value="C:membrane"/>
    <property type="evidence" value="ECO:0007669"/>
    <property type="project" value="InterPro"/>
</dbReference>
<evidence type="ECO:0000313" key="3">
    <source>
        <dbReference type="Proteomes" id="UP000049455"/>
    </source>
</evidence>
<accession>A0A0M7BF49</accession>
<dbReference type="GO" id="GO:0010468">
    <property type="term" value="P:regulation of gene expression"/>
    <property type="evidence" value="ECO:0007669"/>
    <property type="project" value="InterPro"/>
</dbReference>
<feature type="transmembrane region" description="Helical" evidence="1">
    <location>
        <begin position="27"/>
        <end position="46"/>
    </location>
</feature>
<evidence type="ECO:0000256" key="1">
    <source>
        <dbReference type="SAM" id="Phobius"/>
    </source>
</evidence>
<keyword evidence="1" id="KW-1133">Transmembrane helix</keyword>
<feature type="transmembrane region" description="Helical" evidence="1">
    <location>
        <begin position="81"/>
        <end position="100"/>
    </location>
</feature>
<sequence>MTALLNLLRTLLIGAVGVVPFRALGLPLPFLLGPLFACLVCALAGLRLSAYAPLTDAMRGILGVAVGASITPAVLGQIPAMALSLTLAPIFLLVAGAAGYPYMRRICGFDPATAFYAAMPGG</sequence>
<name>A0A0M7BF49_9RHOB</name>
<keyword evidence="1" id="KW-0472">Membrane</keyword>
<dbReference type="PANTHER" id="PTHR38457">
    <property type="entry name" value="REGULATOR ABRB-RELATED"/>
    <property type="match status" value="1"/>
</dbReference>
<dbReference type="STRING" id="313367.JSE7799_03443"/>
<dbReference type="EMBL" id="CYPR01000228">
    <property type="protein sequence ID" value="CUH40708.1"/>
    <property type="molecule type" value="Genomic_DNA"/>
</dbReference>
<gene>
    <name evidence="2" type="ORF">JSE7799_03443</name>
</gene>
<evidence type="ECO:0000313" key="2">
    <source>
        <dbReference type="EMBL" id="CUH40708.1"/>
    </source>
</evidence>
<feature type="transmembrane region" description="Helical" evidence="1">
    <location>
        <begin position="58"/>
        <end position="75"/>
    </location>
</feature>
<dbReference type="InterPro" id="IPR007820">
    <property type="entry name" value="AbrB_fam"/>
</dbReference>
<dbReference type="AlphaFoldDB" id="A0A0M7BF49"/>
<keyword evidence="1" id="KW-0812">Transmembrane</keyword>
<dbReference type="PANTHER" id="PTHR38457:SF1">
    <property type="entry name" value="REGULATOR ABRB-RELATED"/>
    <property type="match status" value="1"/>
</dbReference>
<reference evidence="2 3" key="1">
    <citation type="submission" date="2015-09" db="EMBL/GenBank/DDBJ databases">
        <authorList>
            <person name="Jackson K.R."/>
            <person name="Lunt B.L."/>
            <person name="Fisher J.N.B."/>
            <person name="Gardner A.V."/>
            <person name="Bailey M.E."/>
            <person name="Deus L.M."/>
            <person name="Earl A.S."/>
            <person name="Gibby P.D."/>
            <person name="Hartmann K.A."/>
            <person name="Liu J.E."/>
            <person name="Manci A.M."/>
            <person name="Nielsen D.A."/>
            <person name="Solomon M.B."/>
            <person name="Breakwell D.P."/>
            <person name="Burnett S.H."/>
            <person name="Grose J.H."/>
        </authorList>
    </citation>
    <scope>NUCLEOTIDE SEQUENCE [LARGE SCALE GENOMIC DNA]</scope>
    <source>
        <strain evidence="2 3">CECT 7799</strain>
    </source>
</reference>